<dbReference type="SUPFAM" id="SSF48208">
    <property type="entry name" value="Six-hairpin glycosidases"/>
    <property type="match status" value="1"/>
</dbReference>
<dbReference type="STRING" id="1313296.SAMN05661091_5002"/>
<dbReference type="InterPro" id="IPR008313">
    <property type="entry name" value="GH125"/>
</dbReference>
<gene>
    <name evidence="1" type="ORF">SAMN05661091_5002</name>
</gene>
<dbReference type="EMBL" id="LT840184">
    <property type="protein sequence ID" value="SMF90364.1"/>
    <property type="molecule type" value="Genomic_DNA"/>
</dbReference>
<dbReference type="Gene3D" id="1.50.10.10">
    <property type="match status" value="1"/>
</dbReference>
<accession>A0A1X7HR87</accession>
<evidence type="ECO:0000313" key="2">
    <source>
        <dbReference type="Proteomes" id="UP000192940"/>
    </source>
</evidence>
<dbReference type="InterPro" id="IPR008928">
    <property type="entry name" value="6-hairpin_glycosidase_sf"/>
</dbReference>
<name>A0A1X7HR87_9BACL</name>
<dbReference type="Proteomes" id="UP000192940">
    <property type="component" value="Chromosome I"/>
</dbReference>
<evidence type="ECO:0008006" key="3">
    <source>
        <dbReference type="Google" id="ProtNLM"/>
    </source>
</evidence>
<keyword evidence="2" id="KW-1185">Reference proteome</keyword>
<protein>
    <recommendedName>
        <fullName evidence="3">Glycogen debranching enzyme</fullName>
    </recommendedName>
</protein>
<dbReference type="PANTHER" id="PTHR31047">
    <property type="entry name" value="MEIOTICALLY UP-REGULATED GENE 157 PROTEIN"/>
    <property type="match status" value="1"/>
</dbReference>
<organism evidence="1 2">
    <name type="scientific">Paenibacillus uliginis N3/975</name>
    <dbReference type="NCBI Taxonomy" id="1313296"/>
    <lineage>
        <taxon>Bacteria</taxon>
        <taxon>Bacillati</taxon>
        <taxon>Bacillota</taxon>
        <taxon>Bacilli</taxon>
        <taxon>Bacillales</taxon>
        <taxon>Paenibacillaceae</taxon>
        <taxon>Paenibacillus</taxon>
    </lineage>
</organism>
<dbReference type="RefSeq" id="WP_208915676.1">
    <property type="nucleotide sequence ID" value="NZ_LT840184.1"/>
</dbReference>
<proteinExistence type="predicted"/>
<dbReference type="AlphaFoldDB" id="A0A1X7HR87"/>
<dbReference type="InterPro" id="IPR012341">
    <property type="entry name" value="6hp_glycosidase-like_sf"/>
</dbReference>
<dbReference type="GO" id="GO:0005975">
    <property type="term" value="P:carbohydrate metabolic process"/>
    <property type="evidence" value="ECO:0007669"/>
    <property type="project" value="InterPro"/>
</dbReference>
<dbReference type="Pfam" id="PF06824">
    <property type="entry name" value="Glyco_hydro_125"/>
    <property type="match status" value="1"/>
</dbReference>
<reference evidence="1 2" key="1">
    <citation type="submission" date="2017-04" db="EMBL/GenBank/DDBJ databases">
        <authorList>
            <person name="Afonso C.L."/>
            <person name="Miller P.J."/>
            <person name="Scott M.A."/>
            <person name="Spackman E."/>
            <person name="Goraichik I."/>
            <person name="Dimitrov K.M."/>
            <person name="Suarez D.L."/>
            <person name="Swayne D.E."/>
        </authorList>
    </citation>
    <scope>NUCLEOTIDE SEQUENCE [LARGE SCALE GENOMIC DNA]</scope>
    <source>
        <strain evidence="1 2">N3/975</strain>
    </source>
</reference>
<sequence length="669" mass="77756">MQTEFNNRQMLPLINVSNHKPIDVGNGRLSASIGLDGLVRSVNSYHPTQGFITLTSIEQFPNDKFYDSNYVRCYRRRLVDSLEGERQAVGFGIRPQEKSLNQEVYYLEGKAPVFRYQFETAEVHSMFVATEKDEKSYFIHRFEVNNISDNEIVFPLTVGGLFSLNRCSYGQLTEGGPIPIPPLENRVNVQNNHMAICNSHLSARADMYLFIGKDALILVPVQTTTNEPVNYEYGTELTLEQGESRIISMVYSLSHQEECESELTYTDVEELTAKAIQNLPKWKNTESVQGDKAKAARFIIQRNLDYIISCCSVPICDEYMCVITDHQLLPLSWNRDSYYMMQLLLESEKKMEFLFEDSYRTEWKSLVQRIVKGHLLWMFEKADRPLQYWGRAYLTNGFSKDNVFQFDQQCYPLLELCDYYAQFGDKETIERLLPIAKDVLDMIMEYKHEKKWLFKTGETPADDKVDYPYHFSSQVLAWHTLQQLSELNKEFAFYDKDLSEWADQVRHDCIGSFSTLHNGKELFAYLTDLKGNFQKYHDANDLPAVYAPMWGFCSKDDTKWIHTMEFGFSEDNKGGFYPGRYGGLGSVHTPHPWPLGDAQELLFSDVMEDEVRRDRIFQKLMELVQWDGLYSEAVDEETRKVQSRHWFSWPGAVISTVFCTTIFNSLEIK</sequence>
<dbReference type="SMART" id="SM01149">
    <property type="entry name" value="DUF1237"/>
    <property type="match status" value="1"/>
</dbReference>
<dbReference type="PANTHER" id="PTHR31047:SF0">
    <property type="entry name" value="MEIOTICALLY UP-REGULATED GENE 157 PROTEIN"/>
    <property type="match status" value="1"/>
</dbReference>
<evidence type="ECO:0000313" key="1">
    <source>
        <dbReference type="EMBL" id="SMF90364.1"/>
    </source>
</evidence>